<sequence>MGDHGGTTTPGGSEETNLVNIAVTTPTGNVGSRVVRLLVQAGVRPVVLLRDAARLDAALRGRCEIREVDQGDTEAVVRATAGIDTLYWVNPPTDDDDPLAGSIRMGESAAAAVRENAISRVVFQSSGGAEARSGFGEIDGLGRTEELLDATGAHVTHLRCGYFFTNLLLDLESVQAGVLGTTLPVGHRMPWVDPRDIGDVAAARLLSTAWTGRHTLGVHGPADLSFAEAAAILSTALDRTVVAEEIPEAEAAEAMRAAGLTAAQIDAALGMFRGQRGFAPENPRALVTTTPTPLSAWAHAVLRPALAG</sequence>
<dbReference type="PANTHER" id="PTHR43162">
    <property type="match status" value="1"/>
</dbReference>
<feature type="domain" description="NAD(P)-binding" evidence="1">
    <location>
        <begin position="27"/>
        <end position="161"/>
    </location>
</feature>
<gene>
    <name evidence="2" type="ORF">A605_03440</name>
</gene>
<dbReference type="Pfam" id="PF13460">
    <property type="entry name" value="NAD_binding_10"/>
    <property type="match status" value="1"/>
</dbReference>
<dbReference type="InterPro" id="IPR051604">
    <property type="entry name" value="Ergot_Alk_Oxidoreductase"/>
</dbReference>
<dbReference type="STRING" id="1121362.A605_03440"/>
<dbReference type="EMBL" id="CP003697">
    <property type="protein sequence ID" value="AGF71699.1"/>
    <property type="molecule type" value="Genomic_DNA"/>
</dbReference>
<dbReference type="eggNOG" id="COG0702">
    <property type="taxonomic scope" value="Bacteria"/>
</dbReference>
<evidence type="ECO:0000313" key="2">
    <source>
        <dbReference type="EMBL" id="AGF71699.1"/>
    </source>
</evidence>
<dbReference type="InterPro" id="IPR036291">
    <property type="entry name" value="NAD(P)-bd_dom_sf"/>
</dbReference>
<dbReference type="InterPro" id="IPR016040">
    <property type="entry name" value="NAD(P)-bd_dom"/>
</dbReference>
<dbReference type="HOGENOM" id="CLU_007383_10_5_11"/>
<dbReference type="AlphaFoldDB" id="M1MVE9"/>
<dbReference type="Gene3D" id="3.40.50.720">
    <property type="entry name" value="NAD(P)-binding Rossmann-like Domain"/>
    <property type="match status" value="1"/>
</dbReference>
<dbReference type="SUPFAM" id="SSF51735">
    <property type="entry name" value="NAD(P)-binding Rossmann-fold domains"/>
    <property type="match status" value="1"/>
</dbReference>
<reference evidence="2 3" key="1">
    <citation type="journal article" date="2012" name="Stand. Genomic Sci.">
        <title>Genome sequence of the halotolerant bacterium Corynebacterium halotolerans type strain YIM 70093(T) (= DSM 44683(T)).</title>
        <authorList>
            <person name="Ruckert C."/>
            <person name="Albersmeier A."/>
            <person name="Al-Dilaimi A."/>
            <person name="Niehaus K."/>
            <person name="Szczepanowski R."/>
            <person name="Kalinowski J."/>
        </authorList>
    </citation>
    <scope>NUCLEOTIDE SEQUENCE [LARGE SCALE GENOMIC DNA]</scope>
    <source>
        <strain evidence="2">YIM 70093</strain>
    </source>
</reference>
<accession>M1MVE9</accession>
<dbReference type="Gene3D" id="3.90.25.10">
    <property type="entry name" value="UDP-galactose 4-epimerase, domain 1"/>
    <property type="match status" value="1"/>
</dbReference>
<keyword evidence="3" id="KW-1185">Reference proteome</keyword>
<evidence type="ECO:0000259" key="1">
    <source>
        <dbReference type="Pfam" id="PF13460"/>
    </source>
</evidence>
<dbReference type="PANTHER" id="PTHR43162:SF1">
    <property type="entry name" value="PRESTALK A DIFFERENTIATION PROTEIN A"/>
    <property type="match status" value="1"/>
</dbReference>
<proteinExistence type="predicted"/>
<dbReference type="Proteomes" id="UP000011723">
    <property type="component" value="Chromosome"/>
</dbReference>
<dbReference type="KEGG" id="chn:A605_03440"/>
<dbReference type="PATRIC" id="fig|1121362.3.peg.693"/>
<name>M1MVE9_9CORY</name>
<organism evidence="2 3">
    <name type="scientific">Corynebacterium halotolerans YIM 70093 = DSM 44683</name>
    <dbReference type="NCBI Taxonomy" id="1121362"/>
    <lineage>
        <taxon>Bacteria</taxon>
        <taxon>Bacillati</taxon>
        <taxon>Actinomycetota</taxon>
        <taxon>Actinomycetes</taxon>
        <taxon>Mycobacteriales</taxon>
        <taxon>Corynebacteriaceae</taxon>
        <taxon>Corynebacterium</taxon>
    </lineage>
</organism>
<protein>
    <submittedName>
        <fullName evidence="2">NmrA family protein</fullName>
    </submittedName>
</protein>
<evidence type="ECO:0000313" key="3">
    <source>
        <dbReference type="Proteomes" id="UP000011723"/>
    </source>
</evidence>